<dbReference type="Pfam" id="PF00535">
    <property type="entry name" value="Glycos_transf_2"/>
    <property type="match status" value="1"/>
</dbReference>
<feature type="domain" description="Glycosyltransferase 2-like" evidence="4">
    <location>
        <begin position="13"/>
        <end position="189"/>
    </location>
</feature>
<dbReference type="STRING" id="314230.DSM3645_28342"/>
<dbReference type="AlphaFoldDB" id="A3ZP90"/>
<dbReference type="PANTHER" id="PTHR43179:SF12">
    <property type="entry name" value="GALACTOFURANOSYLTRANSFERASE GLFT2"/>
    <property type="match status" value="1"/>
</dbReference>
<organism evidence="5 6">
    <name type="scientific">Blastopirellula marina DSM 3645</name>
    <dbReference type="NCBI Taxonomy" id="314230"/>
    <lineage>
        <taxon>Bacteria</taxon>
        <taxon>Pseudomonadati</taxon>
        <taxon>Planctomycetota</taxon>
        <taxon>Planctomycetia</taxon>
        <taxon>Pirellulales</taxon>
        <taxon>Pirellulaceae</taxon>
        <taxon>Blastopirellula</taxon>
    </lineage>
</organism>
<evidence type="ECO:0000256" key="1">
    <source>
        <dbReference type="ARBA" id="ARBA00006739"/>
    </source>
</evidence>
<sequence>MNPATDSQLLTSSVLIPTFGRPASLRNCLESLTRQLHRPDQVLVVWQADDVESRNVVREFQNSDRLSVQDLHLEQPGIVPAENLALQNANGEIIVLIDDDAVATPDWLARHLQFYQDPSVGAVGGPADNFSSAGPFPKRAVEPVGRIHWTGKISGNMYDQIDQWRLRPPEDVDHLVGYNFSLRRNAFDKFDENLRRYWQLFELDACLQVRSRGYRVVFDYANVVDHYPTNTAYSGGREGDLQVKVLNGLFNRGYIFSKHFSARHRKLAYCYQIFVGNLSGPGVLASCLATWRFGNYFREMRLLRDSIVAFQEGWTLGSRSRSTPHR</sequence>
<keyword evidence="2" id="KW-0328">Glycosyltransferase</keyword>
<dbReference type="GO" id="GO:0016757">
    <property type="term" value="F:glycosyltransferase activity"/>
    <property type="evidence" value="ECO:0007669"/>
    <property type="project" value="UniProtKB-KW"/>
</dbReference>
<dbReference type="eggNOG" id="COG1216">
    <property type="taxonomic scope" value="Bacteria"/>
</dbReference>
<proteinExistence type="inferred from homology"/>
<name>A3ZP90_9BACT</name>
<keyword evidence="3 5" id="KW-0808">Transferase</keyword>
<reference evidence="5 6" key="1">
    <citation type="submission" date="2006-02" db="EMBL/GenBank/DDBJ databases">
        <authorList>
            <person name="Amann R."/>
            <person name="Ferriera S."/>
            <person name="Johnson J."/>
            <person name="Kravitz S."/>
            <person name="Halpern A."/>
            <person name="Remington K."/>
            <person name="Beeson K."/>
            <person name="Tran B."/>
            <person name="Rogers Y.-H."/>
            <person name="Friedman R."/>
            <person name="Venter J.C."/>
        </authorList>
    </citation>
    <scope>NUCLEOTIDE SEQUENCE [LARGE SCALE GENOMIC DNA]</scope>
    <source>
        <strain evidence="5 6">DSM 3645</strain>
    </source>
</reference>
<protein>
    <submittedName>
        <fullName evidence="5">Glycosyl transferase, family 2</fullName>
    </submittedName>
</protein>
<dbReference type="OrthoDB" id="9771846at2"/>
<evidence type="ECO:0000313" key="6">
    <source>
        <dbReference type="Proteomes" id="UP000004358"/>
    </source>
</evidence>
<comment type="caution">
    <text evidence="5">The sequence shown here is derived from an EMBL/GenBank/DDBJ whole genome shotgun (WGS) entry which is preliminary data.</text>
</comment>
<dbReference type="EMBL" id="AANZ01000004">
    <property type="protein sequence ID" value="EAQ81568.1"/>
    <property type="molecule type" value="Genomic_DNA"/>
</dbReference>
<dbReference type="InterPro" id="IPR029044">
    <property type="entry name" value="Nucleotide-diphossugar_trans"/>
</dbReference>
<dbReference type="PANTHER" id="PTHR43179">
    <property type="entry name" value="RHAMNOSYLTRANSFERASE WBBL"/>
    <property type="match status" value="1"/>
</dbReference>
<gene>
    <name evidence="5" type="ORF">DSM3645_28342</name>
</gene>
<accession>A3ZP90</accession>
<evidence type="ECO:0000256" key="3">
    <source>
        <dbReference type="ARBA" id="ARBA00022679"/>
    </source>
</evidence>
<evidence type="ECO:0000313" key="5">
    <source>
        <dbReference type="EMBL" id="EAQ81568.1"/>
    </source>
</evidence>
<dbReference type="InterPro" id="IPR001173">
    <property type="entry name" value="Glyco_trans_2-like"/>
</dbReference>
<comment type="similarity">
    <text evidence="1">Belongs to the glycosyltransferase 2 family.</text>
</comment>
<dbReference type="Gene3D" id="3.90.550.10">
    <property type="entry name" value="Spore Coat Polysaccharide Biosynthesis Protein SpsA, Chain A"/>
    <property type="match status" value="1"/>
</dbReference>
<evidence type="ECO:0000256" key="2">
    <source>
        <dbReference type="ARBA" id="ARBA00022676"/>
    </source>
</evidence>
<dbReference type="SUPFAM" id="SSF53448">
    <property type="entry name" value="Nucleotide-diphospho-sugar transferases"/>
    <property type="match status" value="1"/>
</dbReference>
<dbReference type="CDD" id="cd00761">
    <property type="entry name" value="Glyco_tranf_GTA_type"/>
    <property type="match status" value="1"/>
</dbReference>
<dbReference type="RefSeq" id="WP_002653560.1">
    <property type="nucleotide sequence ID" value="NZ_CH672376.1"/>
</dbReference>
<dbReference type="Proteomes" id="UP000004358">
    <property type="component" value="Unassembled WGS sequence"/>
</dbReference>
<dbReference type="HOGENOM" id="CLU_851713_0_0_0"/>
<evidence type="ECO:0000259" key="4">
    <source>
        <dbReference type="Pfam" id="PF00535"/>
    </source>
</evidence>